<dbReference type="Pfam" id="PF01551">
    <property type="entry name" value="Peptidase_M23"/>
    <property type="match status" value="1"/>
</dbReference>
<dbReference type="GO" id="GO:0004222">
    <property type="term" value="F:metalloendopeptidase activity"/>
    <property type="evidence" value="ECO:0007669"/>
    <property type="project" value="TreeGrafter"/>
</dbReference>
<dbReference type="SUPFAM" id="SSF51261">
    <property type="entry name" value="Duplicated hybrid motif"/>
    <property type="match status" value="1"/>
</dbReference>
<dbReference type="EMBL" id="RBZY01000053">
    <property type="protein sequence ID" value="RWR16577.1"/>
    <property type="molecule type" value="Genomic_DNA"/>
</dbReference>
<gene>
    <name evidence="3" type="ORF">D8Y23_13265</name>
</gene>
<dbReference type="Gene3D" id="2.70.70.10">
    <property type="entry name" value="Glucose Permease (Domain IIA)"/>
    <property type="match status" value="1"/>
</dbReference>
<accession>A0A3S3MAK6</accession>
<sequence length="241" mass="24899">MRARPLVASALALALMCPLALPAYAASPVTDSEPTLQQAAADDSQQFTVSSALPASPLDRQSYAATSQEEIHQKKAREAAAAAAAAARAARPATTFAAERAVPVLAAGSGVVRWPLTSTFRVTDQFGARGGAHMGTDMVTAGGTPIYASVAGTVDVSSESYGAYGVAVTVESVVNGQRIRAVYPHMQYNTRQVGSGQEVQAGQLLGLVGSTGRSTANHLHFEVSVNDVTVDSLAWLEANAQ</sequence>
<dbReference type="Proteomes" id="UP000285970">
    <property type="component" value="Unassembled WGS sequence"/>
</dbReference>
<proteinExistence type="predicted"/>
<dbReference type="AlphaFoldDB" id="A0A3S3MAK6"/>
<dbReference type="OrthoDB" id="1099523at2"/>
<dbReference type="InterPro" id="IPR011055">
    <property type="entry name" value="Dup_hybrid_motif"/>
</dbReference>
<comment type="caution">
    <text evidence="3">The sequence shown here is derived from an EMBL/GenBank/DDBJ whole genome shotgun (WGS) entry which is preliminary data.</text>
</comment>
<feature type="signal peptide" evidence="1">
    <location>
        <begin position="1"/>
        <end position="25"/>
    </location>
</feature>
<evidence type="ECO:0000256" key="1">
    <source>
        <dbReference type="SAM" id="SignalP"/>
    </source>
</evidence>
<evidence type="ECO:0000259" key="2">
    <source>
        <dbReference type="Pfam" id="PF01551"/>
    </source>
</evidence>
<keyword evidence="1" id="KW-0732">Signal</keyword>
<name>A0A3S3MAK6_9MICO</name>
<organism evidence="3 4">
    <name type="scientific">Microbacterium enclense</name>
    <dbReference type="NCBI Taxonomy" id="993073"/>
    <lineage>
        <taxon>Bacteria</taxon>
        <taxon>Bacillati</taxon>
        <taxon>Actinomycetota</taxon>
        <taxon>Actinomycetes</taxon>
        <taxon>Micrococcales</taxon>
        <taxon>Microbacteriaceae</taxon>
        <taxon>Microbacterium</taxon>
    </lineage>
</organism>
<feature type="domain" description="M23ase beta-sheet core" evidence="2">
    <location>
        <begin position="132"/>
        <end position="231"/>
    </location>
</feature>
<dbReference type="PANTHER" id="PTHR21666">
    <property type="entry name" value="PEPTIDASE-RELATED"/>
    <property type="match status" value="1"/>
</dbReference>
<evidence type="ECO:0000313" key="3">
    <source>
        <dbReference type="EMBL" id="RWR16577.1"/>
    </source>
</evidence>
<protein>
    <submittedName>
        <fullName evidence="3">M23 family metallopeptidase</fullName>
    </submittedName>
</protein>
<dbReference type="InterPro" id="IPR016047">
    <property type="entry name" value="M23ase_b-sheet_dom"/>
</dbReference>
<feature type="chain" id="PRO_5018624830" evidence="1">
    <location>
        <begin position="26"/>
        <end position="241"/>
    </location>
</feature>
<dbReference type="CDD" id="cd12797">
    <property type="entry name" value="M23_peptidase"/>
    <property type="match status" value="1"/>
</dbReference>
<dbReference type="PANTHER" id="PTHR21666:SF270">
    <property type="entry name" value="MUREIN HYDROLASE ACTIVATOR ENVC"/>
    <property type="match status" value="1"/>
</dbReference>
<dbReference type="InterPro" id="IPR050570">
    <property type="entry name" value="Cell_wall_metabolism_enzyme"/>
</dbReference>
<reference evidence="3 4" key="1">
    <citation type="journal article" date="2018" name="Front. Microbiol.">
        <title>Novel Insights Into Bacterial Dimethylsulfoniopropionate Catabolism in the East China Sea.</title>
        <authorList>
            <person name="Liu J."/>
            <person name="Liu J."/>
            <person name="Zhang S.H."/>
            <person name="Liang J."/>
            <person name="Lin H."/>
            <person name="Song D."/>
            <person name="Yang G.P."/>
            <person name="Todd J.D."/>
            <person name="Zhang X.H."/>
        </authorList>
    </citation>
    <scope>NUCLEOTIDE SEQUENCE [LARGE SCALE GENOMIC DNA]</scope>
    <source>
        <strain evidence="3 4">ZYFD042</strain>
    </source>
</reference>
<evidence type="ECO:0000313" key="4">
    <source>
        <dbReference type="Proteomes" id="UP000285970"/>
    </source>
</evidence>